<proteinExistence type="predicted"/>
<feature type="transmembrane region" description="Helical" evidence="8">
    <location>
        <begin position="320"/>
        <end position="337"/>
    </location>
</feature>
<keyword evidence="3 8" id="KW-0812">Transmembrane</keyword>
<feature type="transmembrane region" description="Helical" evidence="8">
    <location>
        <begin position="343"/>
        <end position="362"/>
    </location>
</feature>
<feature type="transmembrane region" description="Helical" evidence="8">
    <location>
        <begin position="228"/>
        <end position="246"/>
    </location>
</feature>
<gene>
    <name evidence="9" type="ORF">GYA55_01105</name>
</gene>
<protein>
    <submittedName>
        <fullName evidence="9">Oligosaccharide flippase family protein</fullName>
    </submittedName>
</protein>
<evidence type="ECO:0000256" key="2">
    <source>
        <dbReference type="ARBA" id="ARBA00022475"/>
    </source>
</evidence>
<reference evidence="9 10" key="1">
    <citation type="journal article" date="2020" name="Biotechnol. Biofuels">
        <title>New insights from the biogas microbiome by comprehensive genome-resolved metagenomics of nearly 1600 species originating from multiple anaerobic digesters.</title>
        <authorList>
            <person name="Campanaro S."/>
            <person name="Treu L."/>
            <person name="Rodriguez-R L.M."/>
            <person name="Kovalovszki A."/>
            <person name="Ziels R.M."/>
            <person name="Maus I."/>
            <person name="Zhu X."/>
            <person name="Kougias P.G."/>
            <person name="Basile A."/>
            <person name="Luo G."/>
            <person name="Schluter A."/>
            <person name="Konstantinidis K.T."/>
            <person name="Angelidaki I."/>
        </authorList>
    </citation>
    <scope>NUCLEOTIDE SEQUENCE [LARGE SCALE GENOMIC DNA]</scope>
    <source>
        <strain evidence="9">AS27yjCOA_65</strain>
    </source>
</reference>
<dbReference type="GO" id="GO:0008360">
    <property type="term" value="P:regulation of cell shape"/>
    <property type="evidence" value="ECO:0007669"/>
    <property type="project" value="UniProtKB-KW"/>
</dbReference>
<dbReference type="AlphaFoldDB" id="A0A7X9FPD1"/>
<evidence type="ECO:0000256" key="5">
    <source>
        <dbReference type="ARBA" id="ARBA00022984"/>
    </source>
</evidence>
<evidence type="ECO:0000256" key="8">
    <source>
        <dbReference type="SAM" id="Phobius"/>
    </source>
</evidence>
<keyword evidence="7 8" id="KW-0472">Membrane</keyword>
<name>A0A7X9FPD1_9DELT</name>
<sequence>TSAFAQVVMNFVLILGAIIAAYFESRAATVVLAISALAGGILQVLAQMPALQRSGFSLFPSVKVFSSASKQVLHLMLPAILGAAIYQVSIFLSTQLASILETGSVSWLSYADRLVQLPIGVFSIALSSVLLPTLSNAKAQGNEEGFRESLISALRFTSFVIIPISACMVILAEPLVQILFERGNFNTVATKRVAQAVQYFAIGLWAVSCHSMLVRACNAQKDTKTPTLIGLLTLLSQFFFSLILMGTPSLEAPSSFQKIVMTLQNLVGQYLPLFDLKHAGLALSSTLSFFVSAGVLGFIVHRRVESLAWRSFLTSTFKSLFSSAIVCFIVLGISRFISSPFLFLSLSILIMFIFYPLLALVLKSRELIEFHRHTKSLFSRHPKP</sequence>
<keyword evidence="5" id="KW-0573">Peptidoglycan synthesis</keyword>
<feature type="transmembrane region" description="Helical" evidence="8">
    <location>
        <begin position="196"/>
        <end position="216"/>
    </location>
</feature>
<evidence type="ECO:0000313" key="9">
    <source>
        <dbReference type="EMBL" id="NMC61744.1"/>
    </source>
</evidence>
<organism evidence="9 10">
    <name type="scientific">SAR324 cluster bacterium</name>
    <dbReference type="NCBI Taxonomy" id="2024889"/>
    <lineage>
        <taxon>Bacteria</taxon>
        <taxon>Deltaproteobacteria</taxon>
        <taxon>SAR324 cluster</taxon>
    </lineage>
</organism>
<dbReference type="Pfam" id="PF03023">
    <property type="entry name" value="MurJ"/>
    <property type="match status" value="1"/>
</dbReference>
<dbReference type="EMBL" id="JAAZON010000039">
    <property type="protein sequence ID" value="NMC61744.1"/>
    <property type="molecule type" value="Genomic_DNA"/>
</dbReference>
<evidence type="ECO:0000313" key="10">
    <source>
        <dbReference type="Proteomes" id="UP000524246"/>
    </source>
</evidence>
<feature type="non-terminal residue" evidence="9">
    <location>
        <position position="1"/>
    </location>
</feature>
<keyword evidence="4" id="KW-0133">Cell shape</keyword>
<evidence type="ECO:0000256" key="6">
    <source>
        <dbReference type="ARBA" id="ARBA00022989"/>
    </source>
</evidence>
<comment type="caution">
    <text evidence="9">The sequence shown here is derived from an EMBL/GenBank/DDBJ whole genome shotgun (WGS) entry which is preliminary data.</text>
</comment>
<dbReference type="InterPro" id="IPR004268">
    <property type="entry name" value="MurJ"/>
</dbReference>
<feature type="transmembrane region" description="Helical" evidence="8">
    <location>
        <begin position="156"/>
        <end position="176"/>
    </location>
</feature>
<feature type="transmembrane region" description="Helical" evidence="8">
    <location>
        <begin position="114"/>
        <end position="135"/>
    </location>
</feature>
<dbReference type="GO" id="GO:0009252">
    <property type="term" value="P:peptidoglycan biosynthetic process"/>
    <property type="evidence" value="ECO:0007669"/>
    <property type="project" value="UniProtKB-KW"/>
</dbReference>
<dbReference type="PANTHER" id="PTHR47019:SF1">
    <property type="entry name" value="LIPID II FLIPPASE MURJ"/>
    <property type="match status" value="1"/>
</dbReference>
<dbReference type="GO" id="GO:0034204">
    <property type="term" value="P:lipid translocation"/>
    <property type="evidence" value="ECO:0007669"/>
    <property type="project" value="TreeGrafter"/>
</dbReference>
<keyword evidence="6 8" id="KW-1133">Transmembrane helix</keyword>
<evidence type="ECO:0000256" key="3">
    <source>
        <dbReference type="ARBA" id="ARBA00022692"/>
    </source>
</evidence>
<evidence type="ECO:0000256" key="4">
    <source>
        <dbReference type="ARBA" id="ARBA00022960"/>
    </source>
</evidence>
<dbReference type="Proteomes" id="UP000524246">
    <property type="component" value="Unassembled WGS sequence"/>
</dbReference>
<feature type="transmembrane region" description="Helical" evidence="8">
    <location>
        <begin position="72"/>
        <end position="94"/>
    </location>
</feature>
<comment type="subcellular location">
    <subcellularLocation>
        <location evidence="1">Cell membrane</location>
        <topology evidence="1">Multi-pass membrane protein</topology>
    </subcellularLocation>
</comment>
<feature type="transmembrane region" description="Helical" evidence="8">
    <location>
        <begin position="29"/>
        <end position="51"/>
    </location>
</feature>
<feature type="transmembrane region" description="Helical" evidence="8">
    <location>
        <begin position="279"/>
        <end position="300"/>
    </location>
</feature>
<accession>A0A7X9FPD1</accession>
<dbReference type="InterPro" id="IPR051050">
    <property type="entry name" value="Lipid_II_flippase_MurJ/MviN"/>
</dbReference>
<feature type="transmembrane region" description="Helical" evidence="8">
    <location>
        <begin position="7"/>
        <end position="23"/>
    </location>
</feature>
<dbReference type="PANTHER" id="PTHR47019">
    <property type="entry name" value="LIPID II FLIPPASE MURJ"/>
    <property type="match status" value="1"/>
</dbReference>
<keyword evidence="2" id="KW-1003">Cell membrane</keyword>
<evidence type="ECO:0000256" key="1">
    <source>
        <dbReference type="ARBA" id="ARBA00004651"/>
    </source>
</evidence>
<evidence type="ECO:0000256" key="7">
    <source>
        <dbReference type="ARBA" id="ARBA00023136"/>
    </source>
</evidence>
<dbReference type="GO" id="GO:0015648">
    <property type="term" value="F:lipid-linked peptidoglycan transporter activity"/>
    <property type="evidence" value="ECO:0007669"/>
    <property type="project" value="TreeGrafter"/>
</dbReference>
<dbReference type="GO" id="GO:0005886">
    <property type="term" value="C:plasma membrane"/>
    <property type="evidence" value="ECO:0007669"/>
    <property type="project" value="UniProtKB-SubCell"/>
</dbReference>